<evidence type="ECO:0000256" key="1">
    <source>
        <dbReference type="ARBA" id="ARBA00004141"/>
    </source>
</evidence>
<feature type="transmembrane region" description="Helical" evidence="5">
    <location>
        <begin position="263"/>
        <end position="282"/>
    </location>
</feature>
<dbReference type="GO" id="GO:0005886">
    <property type="term" value="C:plasma membrane"/>
    <property type="evidence" value="ECO:0007669"/>
    <property type="project" value="InterPro"/>
</dbReference>
<dbReference type="Proteomes" id="UP000053890">
    <property type="component" value="Unassembled WGS sequence"/>
</dbReference>
<feature type="transmembrane region" description="Helical" evidence="5">
    <location>
        <begin position="348"/>
        <end position="368"/>
    </location>
</feature>
<feature type="transmembrane region" description="Helical" evidence="5">
    <location>
        <begin position="117"/>
        <end position="140"/>
    </location>
</feature>
<organism evidence="7 8">
    <name type="scientific">Rhodotorula graminis (strain WP1)</name>
    <dbReference type="NCBI Taxonomy" id="578459"/>
    <lineage>
        <taxon>Eukaryota</taxon>
        <taxon>Fungi</taxon>
        <taxon>Dikarya</taxon>
        <taxon>Basidiomycota</taxon>
        <taxon>Pucciniomycotina</taxon>
        <taxon>Microbotryomycetes</taxon>
        <taxon>Sporidiobolales</taxon>
        <taxon>Sporidiobolaceae</taxon>
        <taxon>Rhodotorula</taxon>
    </lineage>
</organism>
<gene>
    <name evidence="7" type="ORF">RHOBADRAFT_66283</name>
</gene>
<feature type="domain" description="Cation/H+ exchanger transmembrane" evidence="6">
    <location>
        <begin position="40"/>
        <end position="435"/>
    </location>
</feature>
<comment type="subcellular location">
    <subcellularLocation>
        <location evidence="1">Membrane</location>
        <topology evidence="1">Multi-pass membrane protein</topology>
    </subcellularLocation>
</comment>
<keyword evidence="3 5" id="KW-1133">Transmembrane helix</keyword>
<evidence type="ECO:0000256" key="3">
    <source>
        <dbReference type="ARBA" id="ARBA00022989"/>
    </source>
</evidence>
<name>A0A194S5I1_RHOGW</name>
<accession>A0A194S5I1</accession>
<dbReference type="RefSeq" id="XP_018271843.1">
    <property type="nucleotide sequence ID" value="XM_018418922.1"/>
</dbReference>
<dbReference type="GeneID" id="28979369"/>
<dbReference type="GO" id="GO:0036376">
    <property type="term" value="P:sodium ion export across plasma membrane"/>
    <property type="evidence" value="ECO:0007669"/>
    <property type="project" value="InterPro"/>
</dbReference>
<proteinExistence type="predicted"/>
<feature type="transmembrane region" description="Helical" evidence="5">
    <location>
        <begin position="49"/>
        <end position="69"/>
    </location>
</feature>
<dbReference type="STRING" id="578459.A0A194S5I1"/>
<sequence>MATHEDHNVLQPWASLDLTKFSVALGVLGFYLVTIGQLSYLLKARLLMSSALIALCVGIAVGPIGLDWISPWQWTSFDEESRRNLTFQIMRVVIGIQVMFAGIDLPAAYLRREARSLFMLLGPIMTAGWFISAGFILLFIKDLTFLEALAISACITPTDPILANAIVKGRYAEKHVPKAVRDIISAESGANDGLGFPFLFIALNLMQRSNHGRDIGQSIAHWVVTTWLYQIFLSCAIGAVIGFLAAKTLKFCHARQLVDHESFLAYGVGLALFTLGVVGILGSDDILACFVAGNSLTWHDFYRIEKHEHEDTFQDVIDGLLDTATFIYIGALIPWSEFSSEHLVPWRLVLFAICILLFRRLPAMLLLYRYIPALDGLKEGLFAGWFGPIGVSALYYAILALETLPEERVVLREVIFPVVIFMAMSSTIVHGITIPLEDRGREAGPCCERRRNGPGQGAARHVRAAGRGAERVLE</sequence>
<dbReference type="InterPro" id="IPR038770">
    <property type="entry name" value="Na+/solute_symporter_sf"/>
</dbReference>
<feature type="transmembrane region" description="Helical" evidence="5">
    <location>
        <begin position="227"/>
        <end position="251"/>
    </location>
</feature>
<feature type="transmembrane region" description="Helical" evidence="5">
    <location>
        <begin position="380"/>
        <end position="399"/>
    </location>
</feature>
<dbReference type="OMA" id="WYGAYIP"/>
<evidence type="ECO:0000313" key="8">
    <source>
        <dbReference type="Proteomes" id="UP000053890"/>
    </source>
</evidence>
<keyword evidence="8" id="KW-1185">Reference proteome</keyword>
<dbReference type="Pfam" id="PF00999">
    <property type="entry name" value="Na_H_Exchanger"/>
    <property type="match status" value="1"/>
</dbReference>
<reference evidence="7 8" key="1">
    <citation type="journal article" date="2015" name="Front. Microbiol.">
        <title>Genome sequence of the plant growth promoting endophytic yeast Rhodotorula graminis WP1.</title>
        <authorList>
            <person name="Firrincieli A."/>
            <person name="Otillar R."/>
            <person name="Salamov A."/>
            <person name="Schmutz J."/>
            <person name="Khan Z."/>
            <person name="Redman R.S."/>
            <person name="Fleck N.D."/>
            <person name="Lindquist E."/>
            <person name="Grigoriev I.V."/>
            <person name="Doty S.L."/>
        </authorList>
    </citation>
    <scope>NUCLEOTIDE SEQUENCE [LARGE SCALE GENOMIC DNA]</scope>
    <source>
        <strain evidence="7 8">WP1</strain>
    </source>
</reference>
<evidence type="ECO:0000259" key="6">
    <source>
        <dbReference type="Pfam" id="PF00999"/>
    </source>
</evidence>
<dbReference type="GO" id="GO:0015385">
    <property type="term" value="F:sodium:proton antiporter activity"/>
    <property type="evidence" value="ECO:0007669"/>
    <property type="project" value="InterPro"/>
</dbReference>
<dbReference type="GO" id="GO:0042391">
    <property type="term" value="P:regulation of membrane potential"/>
    <property type="evidence" value="ECO:0007669"/>
    <property type="project" value="InterPro"/>
</dbReference>
<evidence type="ECO:0000256" key="5">
    <source>
        <dbReference type="SAM" id="Phobius"/>
    </source>
</evidence>
<evidence type="ECO:0000256" key="4">
    <source>
        <dbReference type="ARBA" id="ARBA00023136"/>
    </source>
</evidence>
<dbReference type="Gene3D" id="1.20.1530.20">
    <property type="match status" value="1"/>
</dbReference>
<dbReference type="PANTHER" id="PTHR31382">
    <property type="entry name" value="NA(+)/H(+) ANTIPORTER"/>
    <property type="match status" value="1"/>
</dbReference>
<feature type="transmembrane region" description="Helical" evidence="5">
    <location>
        <begin position="414"/>
        <end position="434"/>
    </location>
</feature>
<evidence type="ECO:0000313" key="7">
    <source>
        <dbReference type="EMBL" id="KPV75794.1"/>
    </source>
</evidence>
<dbReference type="GO" id="GO:0120029">
    <property type="term" value="P:proton export across plasma membrane"/>
    <property type="evidence" value="ECO:0007669"/>
    <property type="project" value="InterPro"/>
</dbReference>
<dbReference type="InterPro" id="IPR006153">
    <property type="entry name" value="Cation/H_exchanger_TM"/>
</dbReference>
<evidence type="ECO:0000256" key="2">
    <source>
        <dbReference type="ARBA" id="ARBA00022692"/>
    </source>
</evidence>
<dbReference type="EMBL" id="KQ474077">
    <property type="protein sequence ID" value="KPV75794.1"/>
    <property type="molecule type" value="Genomic_DNA"/>
</dbReference>
<feature type="transmembrane region" description="Helical" evidence="5">
    <location>
        <begin position="89"/>
        <end position="110"/>
    </location>
</feature>
<dbReference type="PANTHER" id="PTHR31382:SF1">
    <property type="entry name" value="SODIUM ION_PROTON EXCHANGER (EUROFUNG)"/>
    <property type="match status" value="1"/>
</dbReference>
<keyword evidence="4 5" id="KW-0472">Membrane</keyword>
<dbReference type="AlphaFoldDB" id="A0A194S5I1"/>
<dbReference type="InterPro" id="IPR004712">
    <property type="entry name" value="Na+/H+_antiporter_fungi"/>
</dbReference>
<feature type="transmembrane region" description="Helical" evidence="5">
    <location>
        <begin position="21"/>
        <end position="42"/>
    </location>
</feature>
<dbReference type="OrthoDB" id="2190219at2759"/>
<keyword evidence="2 5" id="KW-0812">Transmembrane</keyword>
<protein>
    <recommendedName>
        <fullName evidence="6">Cation/H+ exchanger transmembrane domain-containing protein</fullName>
    </recommendedName>
</protein>